<dbReference type="GO" id="GO:0020037">
    <property type="term" value="F:heme binding"/>
    <property type="evidence" value="ECO:0007669"/>
    <property type="project" value="TreeGrafter"/>
</dbReference>
<sequence>MMKGSYSTAQIGLHWLIALLLPIQYLTGGSIERTHHAAHMGVTPSSFDLFQHNVHNYAGMLIGALMGVRLLLRIMRPPAPQLPASWRQNAAAGFHHALYVAILMQAGLGFVTSYLWFGTAAYHVALANIILAIVALHFAAAAWHTLVLRDETLDRMIFPRRNPTSEKL</sequence>
<keyword evidence="3" id="KW-0813">Transport</keyword>
<dbReference type="GO" id="GO:0046872">
    <property type="term" value="F:metal ion binding"/>
    <property type="evidence" value="ECO:0007669"/>
    <property type="project" value="UniProtKB-KW"/>
</dbReference>
<evidence type="ECO:0000259" key="14">
    <source>
        <dbReference type="Pfam" id="PF01292"/>
    </source>
</evidence>
<feature type="domain" description="Cytochrome b561 bacterial/Ni-hydrogenase" evidence="14">
    <location>
        <begin position="6"/>
        <end position="158"/>
    </location>
</feature>
<evidence type="ECO:0000256" key="3">
    <source>
        <dbReference type="ARBA" id="ARBA00022448"/>
    </source>
</evidence>
<evidence type="ECO:0000256" key="6">
    <source>
        <dbReference type="ARBA" id="ARBA00022692"/>
    </source>
</evidence>
<keyword evidence="9 13" id="KW-1133">Transmembrane helix</keyword>
<gene>
    <name evidence="15" type="ORF">GGE66_002116</name>
</gene>
<comment type="cofactor">
    <cofactor evidence="1">
        <name>heme b</name>
        <dbReference type="ChEBI" id="CHEBI:60344"/>
    </cofactor>
</comment>
<feature type="transmembrane region" description="Helical" evidence="13">
    <location>
        <begin position="122"/>
        <end position="146"/>
    </location>
</feature>
<dbReference type="InterPro" id="IPR011577">
    <property type="entry name" value="Cyt_b561_bac/Ni-Hgenase"/>
</dbReference>
<evidence type="ECO:0000256" key="12">
    <source>
        <dbReference type="ARBA" id="ARBA00037975"/>
    </source>
</evidence>
<evidence type="ECO:0000313" key="16">
    <source>
        <dbReference type="Proteomes" id="UP000517187"/>
    </source>
</evidence>
<organism evidence="15 16">
    <name type="scientific">Rhizobium leguminosarum</name>
    <dbReference type="NCBI Taxonomy" id="384"/>
    <lineage>
        <taxon>Bacteria</taxon>
        <taxon>Pseudomonadati</taxon>
        <taxon>Pseudomonadota</taxon>
        <taxon>Alphaproteobacteria</taxon>
        <taxon>Hyphomicrobiales</taxon>
        <taxon>Rhizobiaceae</taxon>
        <taxon>Rhizobium/Agrobacterium group</taxon>
        <taxon>Rhizobium</taxon>
    </lineage>
</organism>
<comment type="subcellular location">
    <subcellularLocation>
        <location evidence="2">Cell membrane</location>
        <topology evidence="2">Multi-pass membrane protein</topology>
    </subcellularLocation>
</comment>
<keyword evidence="4" id="KW-1003">Cell membrane</keyword>
<evidence type="ECO:0000256" key="9">
    <source>
        <dbReference type="ARBA" id="ARBA00022989"/>
    </source>
</evidence>
<evidence type="ECO:0000256" key="11">
    <source>
        <dbReference type="ARBA" id="ARBA00023136"/>
    </source>
</evidence>
<comment type="similarity">
    <text evidence="12">Belongs to the cytochrome b561 family.</text>
</comment>
<dbReference type="Pfam" id="PF01292">
    <property type="entry name" value="Ni_hydr_CYTB"/>
    <property type="match status" value="1"/>
</dbReference>
<dbReference type="GO" id="GO:0009055">
    <property type="term" value="F:electron transfer activity"/>
    <property type="evidence" value="ECO:0007669"/>
    <property type="project" value="InterPro"/>
</dbReference>
<keyword evidence="10" id="KW-0408">Iron</keyword>
<comment type="caution">
    <text evidence="15">The sequence shown here is derived from an EMBL/GenBank/DDBJ whole genome shotgun (WGS) entry which is preliminary data.</text>
</comment>
<dbReference type="GO" id="GO:0022904">
    <property type="term" value="P:respiratory electron transport chain"/>
    <property type="evidence" value="ECO:0007669"/>
    <property type="project" value="InterPro"/>
</dbReference>
<dbReference type="InterPro" id="IPR016174">
    <property type="entry name" value="Di-haem_cyt_TM"/>
</dbReference>
<keyword evidence="5" id="KW-0349">Heme</keyword>
<dbReference type="Proteomes" id="UP000517187">
    <property type="component" value="Unassembled WGS sequence"/>
</dbReference>
<reference evidence="15 16" key="1">
    <citation type="submission" date="2020-08" db="EMBL/GenBank/DDBJ databases">
        <title>Genomic Encyclopedia of Type Strains, Phase IV (KMG-V): Genome sequencing to study the core and pangenomes of soil and plant-associated prokaryotes.</title>
        <authorList>
            <person name="Whitman W."/>
        </authorList>
    </citation>
    <scope>NUCLEOTIDE SEQUENCE [LARGE SCALE GENOMIC DNA]</scope>
    <source>
        <strain evidence="15 16">SEMIA 4011</strain>
    </source>
</reference>
<dbReference type="PANTHER" id="PTHR30529">
    <property type="entry name" value="CYTOCHROME B561"/>
    <property type="match status" value="1"/>
</dbReference>
<evidence type="ECO:0000256" key="1">
    <source>
        <dbReference type="ARBA" id="ARBA00001970"/>
    </source>
</evidence>
<feature type="transmembrane region" description="Helical" evidence="13">
    <location>
        <begin position="93"/>
        <end position="116"/>
    </location>
</feature>
<evidence type="ECO:0000313" key="15">
    <source>
        <dbReference type="EMBL" id="MBB6221146.1"/>
    </source>
</evidence>
<dbReference type="AlphaFoldDB" id="A0A7W9ZQV5"/>
<evidence type="ECO:0000256" key="2">
    <source>
        <dbReference type="ARBA" id="ARBA00004651"/>
    </source>
</evidence>
<dbReference type="PANTHER" id="PTHR30529:SF1">
    <property type="entry name" value="CYTOCHROME B561 HOMOLOG 2"/>
    <property type="match status" value="1"/>
</dbReference>
<feature type="transmembrane region" description="Helical" evidence="13">
    <location>
        <begin position="54"/>
        <end position="72"/>
    </location>
</feature>
<dbReference type="EMBL" id="JACIIJ010000004">
    <property type="protein sequence ID" value="MBB6221146.1"/>
    <property type="molecule type" value="Genomic_DNA"/>
</dbReference>
<protein>
    <submittedName>
        <fullName evidence="15">Cytochrome b561</fullName>
    </submittedName>
</protein>
<dbReference type="InterPro" id="IPR052168">
    <property type="entry name" value="Cytochrome_b561_oxidase"/>
</dbReference>
<keyword evidence="6 13" id="KW-0812">Transmembrane</keyword>
<keyword evidence="8" id="KW-0249">Electron transport</keyword>
<accession>A0A7W9ZQV5</accession>
<dbReference type="GO" id="GO:0005886">
    <property type="term" value="C:plasma membrane"/>
    <property type="evidence" value="ECO:0007669"/>
    <property type="project" value="UniProtKB-SubCell"/>
</dbReference>
<evidence type="ECO:0000256" key="4">
    <source>
        <dbReference type="ARBA" id="ARBA00022475"/>
    </source>
</evidence>
<evidence type="ECO:0000256" key="8">
    <source>
        <dbReference type="ARBA" id="ARBA00022982"/>
    </source>
</evidence>
<keyword evidence="7" id="KW-0479">Metal-binding</keyword>
<evidence type="ECO:0000256" key="7">
    <source>
        <dbReference type="ARBA" id="ARBA00022723"/>
    </source>
</evidence>
<name>A0A7W9ZQV5_RHILE</name>
<proteinExistence type="inferred from homology"/>
<evidence type="ECO:0000256" key="10">
    <source>
        <dbReference type="ARBA" id="ARBA00023004"/>
    </source>
</evidence>
<keyword evidence="11 13" id="KW-0472">Membrane</keyword>
<evidence type="ECO:0000256" key="13">
    <source>
        <dbReference type="SAM" id="Phobius"/>
    </source>
</evidence>
<dbReference type="SUPFAM" id="SSF81342">
    <property type="entry name" value="Transmembrane di-heme cytochromes"/>
    <property type="match status" value="1"/>
</dbReference>
<evidence type="ECO:0000256" key="5">
    <source>
        <dbReference type="ARBA" id="ARBA00022617"/>
    </source>
</evidence>